<dbReference type="InterPro" id="IPR053790">
    <property type="entry name" value="P5CR-like_CS"/>
</dbReference>
<keyword evidence="2 4" id="KW-0521">NADP</keyword>
<dbReference type="EMBL" id="BAAANO010000020">
    <property type="protein sequence ID" value="GAA2010038.1"/>
    <property type="molecule type" value="Genomic_DNA"/>
</dbReference>
<dbReference type="PANTHER" id="PTHR11645">
    <property type="entry name" value="PYRROLINE-5-CARBOXYLATE REDUCTASE"/>
    <property type="match status" value="1"/>
</dbReference>
<dbReference type="RefSeq" id="WP_344309538.1">
    <property type="nucleotide sequence ID" value="NZ_BAAANO010000020.1"/>
</dbReference>
<comment type="catalytic activity">
    <reaction evidence="4">
        <text>L-proline + NAD(+) = (S)-1-pyrroline-5-carboxylate + NADH + 2 H(+)</text>
        <dbReference type="Rhea" id="RHEA:14105"/>
        <dbReference type="ChEBI" id="CHEBI:15378"/>
        <dbReference type="ChEBI" id="CHEBI:17388"/>
        <dbReference type="ChEBI" id="CHEBI:57540"/>
        <dbReference type="ChEBI" id="CHEBI:57945"/>
        <dbReference type="ChEBI" id="CHEBI:60039"/>
        <dbReference type="EC" id="1.5.1.2"/>
    </reaction>
</comment>
<keyword evidence="4 6" id="KW-0028">Amino-acid biosynthesis</keyword>
<evidence type="ECO:0000313" key="9">
    <source>
        <dbReference type="EMBL" id="GAA2010038.1"/>
    </source>
</evidence>
<evidence type="ECO:0000259" key="7">
    <source>
        <dbReference type="Pfam" id="PF03807"/>
    </source>
</evidence>
<evidence type="ECO:0000256" key="2">
    <source>
        <dbReference type="ARBA" id="ARBA00022857"/>
    </source>
</evidence>
<sequence length="271" mass="26875">MKLAFIGTGNMGGSLLAGVLAGELGSAAEVVATTRSTASGQALAEKLGITVLDLESDAAANRTAAAGADYVFLGVKPWMIADTLADLEGAIAENAVVVSMAAGVSLAQLAAGAPGHAVVRIMPNTPSSIGLGVISLAADGVSEETISELAQLLAGAGDVIPVPEEQMHAAIAMAGSSVAYFFLVMESLIDAGIAQGLSREAATRMVVGAANGAGQLAASDPRPADLRIAVTSKGGTTAAALASLENDDIRGVMARAAEACADRSREMEAGN</sequence>
<dbReference type="Proteomes" id="UP001500755">
    <property type="component" value="Unassembled WGS sequence"/>
</dbReference>
<organism evidence="9 10">
    <name type="scientific">Brevibacterium samyangense</name>
    <dbReference type="NCBI Taxonomy" id="366888"/>
    <lineage>
        <taxon>Bacteria</taxon>
        <taxon>Bacillati</taxon>
        <taxon>Actinomycetota</taxon>
        <taxon>Actinomycetes</taxon>
        <taxon>Micrococcales</taxon>
        <taxon>Brevibacteriaceae</taxon>
        <taxon>Brevibacterium</taxon>
    </lineage>
</organism>
<proteinExistence type="inferred from homology"/>
<dbReference type="PANTHER" id="PTHR11645:SF0">
    <property type="entry name" value="PYRROLINE-5-CARBOXYLATE REDUCTASE 3"/>
    <property type="match status" value="1"/>
</dbReference>
<feature type="domain" description="Pyrroline-5-carboxylate reductase catalytic N-terminal" evidence="7">
    <location>
        <begin position="2"/>
        <end position="103"/>
    </location>
</feature>
<dbReference type="InterPro" id="IPR029036">
    <property type="entry name" value="P5CR_dimer"/>
</dbReference>
<protein>
    <recommendedName>
        <fullName evidence="4 5">Pyrroline-5-carboxylate reductase</fullName>
        <shortName evidence="4">P5C reductase</shortName>
        <shortName evidence="4">P5CR</shortName>
        <ecNumber evidence="4 5">1.5.1.2</ecNumber>
    </recommendedName>
    <alternativeName>
        <fullName evidence="4">PCA reductase</fullName>
    </alternativeName>
</protein>
<name>A0ABN2THS0_9MICO</name>
<comment type="function">
    <text evidence="4">Catalyzes the reduction of 1-pyrroline-5-carboxylate (PCA) to L-proline.</text>
</comment>
<dbReference type="Pfam" id="PF14748">
    <property type="entry name" value="P5CR_dimer"/>
    <property type="match status" value="1"/>
</dbReference>
<dbReference type="InterPro" id="IPR036291">
    <property type="entry name" value="NAD(P)-bd_dom_sf"/>
</dbReference>
<dbReference type="EC" id="1.5.1.2" evidence="4 5"/>
<dbReference type="HAMAP" id="MF_01925">
    <property type="entry name" value="P5C_reductase"/>
    <property type="match status" value="1"/>
</dbReference>
<comment type="similarity">
    <text evidence="1 4 6">Belongs to the pyrroline-5-carboxylate reductase family.</text>
</comment>
<evidence type="ECO:0000256" key="4">
    <source>
        <dbReference type="HAMAP-Rule" id="MF_01925"/>
    </source>
</evidence>
<dbReference type="InterPro" id="IPR000304">
    <property type="entry name" value="Pyrroline-COOH_reductase"/>
</dbReference>
<dbReference type="InterPro" id="IPR008927">
    <property type="entry name" value="6-PGluconate_DH-like_C_sf"/>
</dbReference>
<evidence type="ECO:0000313" key="10">
    <source>
        <dbReference type="Proteomes" id="UP001500755"/>
    </source>
</evidence>
<dbReference type="Gene3D" id="1.10.3730.10">
    <property type="entry name" value="ProC C-terminal domain-like"/>
    <property type="match status" value="1"/>
</dbReference>
<evidence type="ECO:0000256" key="1">
    <source>
        <dbReference type="ARBA" id="ARBA00005525"/>
    </source>
</evidence>
<comment type="caution">
    <text evidence="9">The sequence shown here is derived from an EMBL/GenBank/DDBJ whole genome shotgun (WGS) entry which is preliminary data.</text>
</comment>
<dbReference type="SUPFAM" id="SSF51735">
    <property type="entry name" value="NAD(P)-binding Rossmann-fold domains"/>
    <property type="match status" value="1"/>
</dbReference>
<dbReference type="PROSITE" id="PS00521">
    <property type="entry name" value="P5CR"/>
    <property type="match status" value="1"/>
</dbReference>
<dbReference type="PIRSF" id="PIRSF000193">
    <property type="entry name" value="Pyrrol-5-carb_rd"/>
    <property type="match status" value="1"/>
</dbReference>
<dbReference type="Pfam" id="PF03807">
    <property type="entry name" value="F420_oxidored"/>
    <property type="match status" value="1"/>
</dbReference>
<accession>A0ABN2THS0</accession>
<reference evidence="9 10" key="1">
    <citation type="journal article" date="2019" name="Int. J. Syst. Evol. Microbiol.">
        <title>The Global Catalogue of Microorganisms (GCM) 10K type strain sequencing project: providing services to taxonomists for standard genome sequencing and annotation.</title>
        <authorList>
            <consortium name="The Broad Institute Genomics Platform"/>
            <consortium name="The Broad Institute Genome Sequencing Center for Infectious Disease"/>
            <person name="Wu L."/>
            <person name="Ma J."/>
        </authorList>
    </citation>
    <scope>NUCLEOTIDE SEQUENCE [LARGE SCALE GENOMIC DNA]</scope>
    <source>
        <strain evidence="9 10">JCM 14546</strain>
    </source>
</reference>
<evidence type="ECO:0000256" key="3">
    <source>
        <dbReference type="ARBA" id="ARBA00023002"/>
    </source>
</evidence>
<evidence type="ECO:0000259" key="8">
    <source>
        <dbReference type="Pfam" id="PF14748"/>
    </source>
</evidence>
<dbReference type="InterPro" id="IPR028939">
    <property type="entry name" value="P5C_Rdtase_cat_N"/>
</dbReference>
<keyword evidence="10" id="KW-1185">Reference proteome</keyword>
<keyword evidence="3 4" id="KW-0560">Oxidoreductase</keyword>
<feature type="domain" description="Pyrroline-5-carboxylate reductase dimerisation" evidence="8">
    <location>
        <begin position="164"/>
        <end position="267"/>
    </location>
</feature>
<comment type="catalytic activity">
    <reaction evidence="4 6">
        <text>L-proline + NADP(+) = (S)-1-pyrroline-5-carboxylate + NADPH + 2 H(+)</text>
        <dbReference type="Rhea" id="RHEA:14109"/>
        <dbReference type="ChEBI" id="CHEBI:15378"/>
        <dbReference type="ChEBI" id="CHEBI:17388"/>
        <dbReference type="ChEBI" id="CHEBI:57783"/>
        <dbReference type="ChEBI" id="CHEBI:58349"/>
        <dbReference type="ChEBI" id="CHEBI:60039"/>
        <dbReference type="EC" id="1.5.1.2"/>
    </reaction>
</comment>
<evidence type="ECO:0000256" key="5">
    <source>
        <dbReference type="NCBIfam" id="TIGR00112"/>
    </source>
</evidence>
<gene>
    <name evidence="9" type="primary">proC_2</name>
    <name evidence="4" type="synonym">proC</name>
    <name evidence="9" type="ORF">GCM10009755_21270</name>
</gene>
<evidence type="ECO:0000256" key="6">
    <source>
        <dbReference type="RuleBase" id="RU003903"/>
    </source>
</evidence>
<comment type="subcellular location">
    <subcellularLocation>
        <location evidence="4">Cytoplasm</location>
    </subcellularLocation>
</comment>
<dbReference type="SUPFAM" id="SSF48179">
    <property type="entry name" value="6-phosphogluconate dehydrogenase C-terminal domain-like"/>
    <property type="match status" value="1"/>
</dbReference>
<dbReference type="NCBIfam" id="TIGR00112">
    <property type="entry name" value="proC"/>
    <property type="match status" value="1"/>
</dbReference>
<keyword evidence="4" id="KW-0963">Cytoplasm</keyword>
<keyword evidence="4 6" id="KW-0641">Proline biosynthesis</keyword>
<dbReference type="Gene3D" id="3.40.50.720">
    <property type="entry name" value="NAD(P)-binding Rossmann-like Domain"/>
    <property type="match status" value="1"/>
</dbReference>
<comment type="pathway">
    <text evidence="4 6">Amino-acid biosynthesis; L-proline biosynthesis; L-proline from L-glutamate 5-semialdehyde: step 1/1.</text>
</comment>